<dbReference type="EMBL" id="UOFY01000047">
    <property type="protein sequence ID" value="VAX10271.1"/>
    <property type="molecule type" value="Genomic_DNA"/>
</dbReference>
<keyword evidence="1" id="KW-0489">Methyltransferase</keyword>
<accession>A0A3B1B7P2</accession>
<proteinExistence type="predicted"/>
<reference evidence="3" key="1">
    <citation type="submission" date="2018-06" db="EMBL/GenBank/DDBJ databases">
        <authorList>
            <person name="Zhirakovskaya E."/>
        </authorList>
    </citation>
    <scope>NUCLEOTIDE SEQUENCE</scope>
</reference>
<dbReference type="Pfam" id="PF13578">
    <property type="entry name" value="Methyltransf_24"/>
    <property type="match status" value="1"/>
</dbReference>
<sequence>MGTLFRDIGRLIRVPANRAGAIKKLKEFHSKQRSLDEVVDTAMDMGSKGHYRINSMQVRSEIMSLAKRVNELKPKVILEIGTCNGGTLFMWSNLASMKVISCDLIIHKYRKELYDKFSPPESHCVVVPMEGDSHNSEFRKKVEDELNGEKVDFLFIDGDHSEKGAEADYYDYKKYVRPGGLIAFHDIVKNQPVPGNQVHYLWQKIKQVEQIEEFIHDQEQCGYGIGLVKVS</sequence>
<dbReference type="GO" id="GO:0032259">
    <property type="term" value="P:methylation"/>
    <property type="evidence" value="ECO:0007669"/>
    <property type="project" value="UniProtKB-KW"/>
</dbReference>
<gene>
    <name evidence="3" type="ORF">MNBD_GAMMA25-45</name>
</gene>
<dbReference type="SUPFAM" id="SSF53335">
    <property type="entry name" value="S-adenosyl-L-methionine-dependent methyltransferases"/>
    <property type="match status" value="1"/>
</dbReference>
<dbReference type="PANTHER" id="PTHR40048:SF1">
    <property type="entry name" value="RHAMNOSYL O-METHYLTRANSFERASE"/>
    <property type="match status" value="1"/>
</dbReference>
<protein>
    <recommendedName>
        <fullName evidence="4">Rhamnosyl O-methyltransferase</fullName>
    </recommendedName>
</protein>
<evidence type="ECO:0000313" key="3">
    <source>
        <dbReference type="EMBL" id="VAX10271.1"/>
    </source>
</evidence>
<keyword evidence="2" id="KW-0808">Transferase</keyword>
<dbReference type="PANTHER" id="PTHR40048">
    <property type="entry name" value="RHAMNOSYL O-METHYLTRANSFERASE"/>
    <property type="match status" value="1"/>
</dbReference>
<dbReference type="GO" id="GO:0005886">
    <property type="term" value="C:plasma membrane"/>
    <property type="evidence" value="ECO:0007669"/>
    <property type="project" value="TreeGrafter"/>
</dbReference>
<evidence type="ECO:0000256" key="2">
    <source>
        <dbReference type="ARBA" id="ARBA00022679"/>
    </source>
</evidence>
<evidence type="ECO:0008006" key="4">
    <source>
        <dbReference type="Google" id="ProtNLM"/>
    </source>
</evidence>
<organism evidence="3">
    <name type="scientific">hydrothermal vent metagenome</name>
    <dbReference type="NCBI Taxonomy" id="652676"/>
    <lineage>
        <taxon>unclassified sequences</taxon>
        <taxon>metagenomes</taxon>
        <taxon>ecological metagenomes</taxon>
    </lineage>
</organism>
<dbReference type="AlphaFoldDB" id="A0A3B1B7P2"/>
<name>A0A3B1B7P2_9ZZZZ</name>
<dbReference type="GO" id="GO:0008168">
    <property type="term" value="F:methyltransferase activity"/>
    <property type="evidence" value="ECO:0007669"/>
    <property type="project" value="UniProtKB-KW"/>
</dbReference>
<evidence type="ECO:0000256" key="1">
    <source>
        <dbReference type="ARBA" id="ARBA00022603"/>
    </source>
</evidence>
<dbReference type="InterPro" id="IPR029063">
    <property type="entry name" value="SAM-dependent_MTases_sf"/>
</dbReference>
<dbReference type="Gene3D" id="3.40.50.150">
    <property type="entry name" value="Vaccinia Virus protein VP39"/>
    <property type="match status" value="1"/>
</dbReference>